<dbReference type="Proteomes" id="UP000299102">
    <property type="component" value="Unassembled WGS sequence"/>
</dbReference>
<evidence type="ECO:0000313" key="1">
    <source>
        <dbReference type="EMBL" id="GBP52175.1"/>
    </source>
</evidence>
<dbReference type="AlphaFoldDB" id="A0A4C1WPZ5"/>
<sequence length="115" mass="13235">MRVGGRARILTRQKILEDEKGHWQLVPQESSLFRRYTPQEDCPQNSIRRGGGHISKLCAIGELALRLEESRSGYAAGWSERKASKARERLLWKANIGRKQRQLKQCLDPRQNGHS</sequence>
<dbReference type="OrthoDB" id="10022108at2759"/>
<name>A0A4C1WPZ5_EUMVA</name>
<organism evidence="1 2">
    <name type="scientific">Eumeta variegata</name>
    <name type="common">Bagworm moth</name>
    <name type="synonym">Eumeta japonica</name>
    <dbReference type="NCBI Taxonomy" id="151549"/>
    <lineage>
        <taxon>Eukaryota</taxon>
        <taxon>Metazoa</taxon>
        <taxon>Ecdysozoa</taxon>
        <taxon>Arthropoda</taxon>
        <taxon>Hexapoda</taxon>
        <taxon>Insecta</taxon>
        <taxon>Pterygota</taxon>
        <taxon>Neoptera</taxon>
        <taxon>Endopterygota</taxon>
        <taxon>Lepidoptera</taxon>
        <taxon>Glossata</taxon>
        <taxon>Ditrysia</taxon>
        <taxon>Tineoidea</taxon>
        <taxon>Psychidae</taxon>
        <taxon>Oiketicinae</taxon>
        <taxon>Eumeta</taxon>
    </lineage>
</organism>
<protein>
    <submittedName>
        <fullName evidence="1">Uncharacterized protein</fullName>
    </submittedName>
</protein>
<reference evidence="1 2" key="1">
    <citation type="journal article" date="2019" name="Commun. Biol.">
        <title>The bagworm genome reveals a unique fibroin gene that provides high tensile strength.</title>
        <authorList>
            <person name="Kono N."/>
            <person name="Nakamura H."/>
            <person name="Ohtoshi R."/>
            <person name="Tomita M."/>
            <person name="Numata K."/>
            <person name="Arakawa K."/>
        </authorList>
    </citation>
    <scope>NUCLEOTIDE SEQUENCE [LARGE SCALE GENOMIC DNA]</scope>
</reference>
<proteinExistence type="predicted"/>
<comment type="caution">
    <text evidence="1">The sequence shown here is derived from an EMBL/GenBank/DDBJ whole genome shotgun (WGS) entry which is preliminary data.</text>
</comment>
<gene>
    <name evidence="1" type="ORF">EVAR_21306_1</name>
</gene>
<accession>A0A4C1WPZ5</accession>
<evidence type="ECO:0000313" key="2">
    <source>
        <dbReference type="Proteomes" id="UP000299102"/>
    </source>
</evidence>
<keyword evidence="2" id="KW-1185">Reference proteome</keyword>
<dbReference type="EMBL" id="BGZK01000596">
    <property type="protein sequence ID" value="GBP52175.1"/>
    <property type="molecule type" value="Genomic_DNA"/>
</dbReference>